<dbReference type="EMBL" id="CM044704">
    <property type="protein sequence ID" value="KAI5668998.1"/>
    <property type="molecule type" value="Genomic_DNA"/>
</dbReference>
<comment type="caution">
    <text evidence="1">The sequence shown here is derived from an EMBL/GenBank/DDBJ whole genome shotgun (WGS) entry which is preliminary data.</text>
</comment>
<protein>
    <submittedName>
        <fullName evidence="1">Uncharacterized protein</fullName>
    </submittedName>
</protein>
<dbReference type="Proteomes" id="UP001060085">
    <property type="component" value="Linkage Group LG04"/>
</dbReference>
<reference evidence="2" key="1">
    <citation type="journal article" date="2023" name="Nat. Plants">
        <title>Single-cell RNA sequencing provides a high-resolution roadmap for understanding the multicellular compartmentation of specialized metabolism.</title>
        <authorList>
            <person name="Sun S."/>
            <person name="Shen X."/>
            <person name="Li Y."/>
            <person name="Li Y."/>
            <person name="Wang S."/>
            <person name="Li R."/>
            <person name="Zhang H."/>
            <person name="Shen G."/>
            <person name="Guo B."/>
            <person name="Wei J."/>
            <person name="Xu J."/>
            <person name="St-Pierre B."/>
            <person name="Chen S."/>
            <person name="Sun C."/>
        </authorList>
    </citation>
    <scope>NUCLEOTIDE SEQUENCE [LARGE SCALE GENOMIC DNA]</scope>
</reference>
<name>A0ACC0B8T3_CATRO</name>
<accession>A0ACC0B8T3</accession>
<sequence>MTACDGEKNIFSSVQLPTGQFRVDLPDVEQGNNRSYMFTIKEVNRLKLSNLEDYLYGTISSIPRDILHGMDLVIKENPSRNRITVGRSFYSKTYRKEDDLGYGIAAYRGFQQSLKPTFQGLALIIEFLKQNVWGFRGVDVMNLMPQVSRALEGLEVHVTHCRTKQKYTVLRLTKEITHDLDFPFEDVEAQAPPRRIRVVDYFRERYGIEILHQHIPCLDLGKHGKINYATMEFCILVEGQIYPKEKLDNNVAKLLKTISLAPPNERKHTITEMVQANHGPFGDVTENFKMGVINKNMTAVDGRVVGAQT</sequence>
<organism evidence="1 2">
    <name type="scientific">Catharanthus roseus</name>
    <name type="common">Madagascar periwinkle</name>
    <name type="synonym">Vinca rosea</name>
    <dbReference type="NCBI Taxonomy" id="4058"/>
    <lineage>
        <taxon>Eukaryota</taxon>
        <taxon>Viridiplantae</taxon>
        <taxon>Streptophyta</taxon>
        <taxon>Embryophyta</taxon>
        <taxon>Tracheophyta</taxon>
        <taxon>Spermatophyta</taxon>
        <taxon>Magnoliopsida</taxon>
        <taxon>eudicotyledons</taxon>
        <taxon>Gunneridae</taxon>
        <taxon>Pentapetalae</taxon>
        <taxon>asterids</taxon>
        <taxon>lamiids</taxon>
        <taxon>Gentianales</taxon>
        <taxon>Apocynaceae</taxon>
        <taxon>Rauvolfioideae</taxon>
        <taxon>Vinceae</taxon>
        <taxon>Catharanthinae</taxon>
        <taxon>Catharanthus</taxon>
    </lineage>
</organism>
<proteinExistence type="predicted"/>
<gene>
    <name evidence="1" type="ORF">M9H77_18851</name>
</gene>
<evidence type="ECO:0000313" key="2">
    <source>
        <dbReference type="Proteomes" id="UP001060085"/>
    </source>
</evidence>
<evidence type="ECO:0000313" key="1">
    <source>
        <dbReference type="EMBL" id="KAI5668998.1"/>
    </source>
</evidence>
<keyword evidence="2" id="KW-1185">Reference proteome</keyword>